<feature type="region of interest" description="Disordered" evidence="7">
    <location>
        <begin position="120"/>
        <end position="146"/>
    </location>
</feature>
<dbReference type="Gene3D" id="3.30.450.30">
    <property type="entry name" value="Dynein light chain 2a, cytoplasmic"/>
    <property type="match status" value="1"/>
</dbReference>
<organism evidence="8 9">
    <name type="scientific">Stephanodiscus triporus</name>
    <dbReference type="NCBI Taxonomy" id="2934178"/>
    <lineage>
        <taxon>Eukaryota</taxon>
        <taxon>Sar</taxon>
        <taxon>Stramenopiles</taxon>
        <taxon>Ochrophyta</taxon>
        <taxon>Bacillariophyta</taxon>
        <taxon>Coscinodiscophyceae</taxon>
        <taxon>Thalassiosirophycidae</taxon>
        <taxon>Stephanodiscales</taxon>
        <taxon>Stephanodiscaceae</taxon>
        <taxon>Stephanodiscus</taxon>
    </lineage>
</organism>
<dbReference type="EMBL" id="JALLAZ020001687">
    <property type="protein sequence ID" value="KAL3768089.1"/>
    <property type="molecule type" value="Genomic_DNA"/>
</dbReference>
<evidence type="ECO:0000256" key="1">
    <source>
        <dbReference type="ARBA" id="ARBA00004371"/>
    </source>
</evidence>
<keyword evidence="4" id="KW-0963">Cytoplasm</keyword>
<dbReference type="PANTHER" id="PTHR13342">
    <property type="entry name" value="RAGULATOR COMPLEX PROTEIN LAMTOR5"/>
    <property type="match status" value="1"/>
</dbReference>
<evidence type="ECO:0000256" key="4">
    <source>
        <dbReference type="ARBA" id="ARBA00022490"/>
    </source>
</evidence>
<dbReference type="GO" id="GO:0005764">
    <property type="term" value="C:lysosome"/>
    <property type="evidence" value="ECO:0007669"/>
    <property type="project" value="UniProtKB-SubCell"/>
</dbReference>
<evidence type="ECO:0000256" key="2">
    <source>
        <dbReference type="ARBA" id="ARBA00004496"/>
    </source>
</evidence>
<dbReference type="InterPro" id="IPR024135">
    <property type="entry name" value="LAMTOR5"/>
</dbReference>
<dbReference type="Pfam" id="PF16672">
    <property type="entry name" value="LAMTOR5"/>
    <property type="match status" value="1"/>
</dbReference>
<dbReference type="PANTHER" id="PTHR13342:SF2">
    <property type="entry name" value="RAGULATOR COMPLEX PROTEIN LAMTOR5"/>
    <property type="match status" value="1"/>
</dbReference>
<dbReference type="Proteomes" id="UP001530315">
    <property type="component" value="Unassembled WGS sequence"/>
</dbReference>
<name>A0ABD3MXN2_9STRA</name>
<dbReference type="AlphaFoldDB" id="A0ABD3MXN2"/>
<evidence type="ECO:0000256" key="6">
    <source>
        <dbReference type="ARBA" id="ARBA00032692"/>
    </source>
</evidence>
<keyword evidence="9" id="KW-1185">Reference proteome</keyword>
<evidence type="ECO:0000313" key="9">
    <source>
        <dbReference type="Proteomes" id="UP001530315"/>
    </source>
</evidence>
<proteinExistence type="inferred from homology"/>
<comment type="caution">
    <text evidence="8">The sequence shown here is derived from an EMBL/GenBank/DDBJ whole genome shotgun (WGS) entry which is preliminary data.</text>
</comment>
<evidence type="ECO:0000256" key="5">
    <source>
        <dbReference type="ARBA" id="ARBA00023228"/>
    </source>
</evidence>
<protein>
    <recommendedName>
        <fullName evidence="6">Late endosomal/lysosomal adaptor and MAPK and MTOR activator 5</fullName>
    </recommendedName>
</protein>
<accession>A0ABD3MXN2</accession>
<comment type="similarity">
    <text evidence="3">Belongs to the LAMTOR5 family.</text>
</comment>
<keyword evidence="5" id="KW-0458">Lysosome</keyword>
<sequence length="146" mass="14920">MDAEALPPARFPSSPDMAVPSKDDAKGMSGLLAERMAEGGGVLCNDQNGLCLGFRGDIDASRSGIYTSIAKLASQLDSTVDGSGGGNNPQDVPLVSIQTEKSALLVKEYGGRTVVFRVPNTSVAAGNGGEEDEGKGGDDNETGTSR</sequence>
<evidence type="ECO:0000256" key="7">
    <source>
        <dbReference type="SAM" id="MobiDB-lite"/>
    </source>
</evidence>
<evidence type="ECO:0000313" key="8">
    <source>
        <dbReference type="EMBL" id="KAL3768089.1"/>
    </source>
</evidence>
<feature type="region of interest" description="Disordered" evidence="7">
    <location>
        <begin position="1"/>
        <end position="26"/>
    </location>
</feature>
<comment type="subcellular location">
    <subcellularLocation>
        <location evidence="2">Cytoplasm</location>
    </subcellularLocation>
    <subcellularLocation>
        <location evidence="1">Lysosome</location>
    </subcellularLocation>
</comment>
<evidence type="ECO:0000256" key="3">
    <source>
        <dbReference type="ARBA" id="ARBA00007795"/>
    </source>
</evidence>
<reference evidence="8 9" key="1">
    <citation type="submission" date="2024-10" db="EMBL/GenBank/DDBJ databases">
        <title>Updated reference genomes for cyclostephanoid diatoms.</title>
        <authorList>
            <person name="Roberts W.R."/>
            <person name="Alverson A.J."/>
        </authorList>
    </citation>
    <scope>NUCLEOTIDE SEQUENCE [LARGE SCALE GENOMIC DNA]</scope>
    <source>
        <strain evidence="8 9">AJA276-08</strain>
    </source>
</reference>
<gene>
    <name evidence="8" type="ORF">ACHAW5_009146</name>
</gene>